<evidence type="ECO:0000313" key="3">
    <source>
        <dbReference type="Proteomes" id="UP000694562"/>
    </source>
</evidence>
<evidence type="ECO:0000313" key="2">
    <source>
        <dbReference type="Ensembl" id="ENSFTIP00000016663.1"/>
    </source>
</evidence>
<keyword evidence="3" id="KW-1185">Reference proteome</keyword>
<dbReference type="Gene3D" id="6.10.140.140">
    <property type="match status" value="1"/>
</dbReference>
<feature type="domain" description="KRAB" evidence="1">
    <location>
        <begin position="5"/>
        <end position="79"/>
    </location>
</feature>
<evidence type="ECO:0000259" key="1">
    <source>
        <dbReference type="PROSITE" id="PS50805"/>
    </source>
</evidence>
<dbReference type="InterPro" id="IPR036051">
    <property type="entry name" value="KRAB_dom_sf"/>
</dbReference>
<name>A0A8C4URN5_FALTI</name>
<accession>A0A8C4URN5</accession>
<dbReference type="CDD" id="cd07765">
    <property type="entry name" value="KRAB_A-box"/>
    <property type="match status" value="1"/>
</dbReference>
<dbReference type="GO" id="GO:0006355">
    <property type="term" value="P:regulation of DNA-templated transcription"/>
    <property type="evidence" value="ECO:0007669"/>
    <property type="project" value="InterPro"/>
</dbReference>
<dbReference type="Pfam" id="PF01352">
    <property type="entry name" value="KRAB"/>
    <property type="match status" value="1"/>
</dbReference>
<protein>
    <recommendedName>
        <fullName evidence="1">KRAB domain-containing protein</fullName>
    </recommendedName>
</protein>
<dbReference type="InterPro" id="IPR001909">
    <property type="entry name" value="KRAB"/>
</dbReference>
<proteinExistence type="predicted"/>
<reference evidence="2" key="1">
    <citation type="submission" date="2025-08" db="UniProtKB">
        <authorList>
            <consortium name="Ensembl"/>
        </authorList>
    </citation>
    <scope>IDENTIFICATION</scope>
</reference>
<reference evidence="2" key="2">
    <citation type="submission" date="2025-09" db="UniProtKB">
        <authorList>
            <consortium name="Ensembl"/>
        </authorList>
    </citation>
    <scope>IDENTIFICATION</scope>
</reference>
<dbReference type="Ensembl" id="ENSFTIT00000017364.1">
    <property type="protein sequence ID" value="ENSFTIP00000016663.1"/>
    <property type="gene ID" value="ENSFTIG00000011030.1"/>
</dbReference>
<dbReference type="PROSITE" id="PS50805">
    <property type="entry name" value="KRAB"/>
    <property type="match status" value="1"/>
</dbReference>
<dbReference type="Proteomes" id="UP000694562">
    <property type="component" value="Unplaced"/>
</dbReference>
<sequence length="79" mass="9255">PHGSEGILDVWLQFSEREWRALRGWQRALHRAVMRSNYHMLLSLGQSCCGWGGMRIGINFVYGIEITLVPINRRWPNPY</sequence>
<dbReference type="SUPFAM" id="SSF109640">
    <property type="entry name" value="KRAB domain (Kruppel-associated box)"/>
    <property type="match status" value="1"/>
</dbReference>
<organism evidence="2 3">
    <name type="scientific">Falco tinnunculus</name>
    <name type="common">Common kestrel</name>
    <dbReference type="NCBI Taxonomy" id="100819"/>
    <lineage>
        <taxon>Eukaryota</taxon>
        <taxon>Metazoa</taxon>
        <taxon>Chordata</taxon>
        <taxon>Craniata</taxon>
        <taxon>Vertebrata</taxon>
        <taxon>Euteleostomi</taxon>
        <taxon>Archelosauria</taxon>
        <taxon>Archosauria</taxon>
        <taxon>Dinosauria</taxon>
        <taxon>Saurischia</taxon>
        <taxon>Theropoda</taxon>
        <taxon>Coelurosauria</taxon>
        <taxon>Aves</taxon>
        <taxon>Neognathae</taxon>
        <taxon>Neoaves</taxon>
        <taxon>Telluraves</taxon>
        <taxon>Australaves</taxon>
        <taxon>Falconiformes</taxon>
        <taxon>Falconidae</taxon>
        <taxon>Falco</taxon>
    </lineage>
</organism>
<dbReference type="AlphaFoldDB" id="A0A8C4URN5"/>